<protein>
    <submittedName>
        <fullName evidence="1">Uncharacterized protein</fullName>
    </submittedName>
</protein>
<sequence>MLTDIPKYIDGAKTLYISKSNITFNNVIINDIQTSIEYIVVCQYKDDSGFYLFGCDKNFNTQTDFFYDSIDEALEDAKRLYQVQNIQWI</sequence>
<accession>A0A7K1T1N4</accession>
<reference evidence="1 2" key="1">
    <citation type="submission" date="2019-12" db="EMBL/GenBank/DDBJ databases">
        <title>Mucilaginibacter sp. HMF7410 genome sequencing and assembly.</title>
        <authorList>
            <person name="Kang H."/>
            <person name="Cha I."/>
            <person name="Kim H."/>
            <person name="Joh K."/>
        </authorList>
    </citation>
    <scope>NUCLEOTIDE SEQUENCE [LARGE SCALE GENOMIC DNA]</scope>
    <source>
        <strain evidence="1 2">HMF7410</strain>
    </source>
</reference>
<dbReference type="Proteomes" id="UP000462014">
    <property type="component" value="Unassembled WGS sequence"/>
</dbReference>
<dbReference type="EMBL" id="WPIK01000030">
    <property type="protein sequence ID" value="MVN23496.1"/>
    <property type="molecule type" value="Genomic_DNA"/>
</dbReference>
<evidence type="ECO:0000313" key="1">
    <source>
        <dbReference type="EMBL" id="MVN23496.1"/>
    </source>
</evidence>
<proteinExistence type="predicted"/>
<gene>
    <name evidence="1" type="ORF">GO621_18385</name>
</gene>
<dbReference type="AlphaFoldDB" id="A0A7K1T1N4"/>
<dbReference type="RefSeq" id="WP_157569811.1">
    <property type="nucleotide sequence ID" value="NZ_WPIK01000030.1"/>
</dbReference>
<keyword evidence="2" id="KW-1185">Reference proteome</keyword>
<evidence type="ECO:0000313" key="2">
    <source>
        <dbReference type="Proteomes" id="UP000462014"/>
    </source>
</evidence>
<name>A0A7K1T1N4_9SPHI</name>
<organism evidence="1 2">
    <name type="scientific">Mucilaginibacter arboris</name>
    <dbReference type="NCBI Taxonomy" id="2682090"/>
    <lineage>
        <taxon>Bacteria</taxon>
        <taxon>Pseudomonadati</taxon>
        <taxon>Bacteroidota</taxon>
        <taxon>Sphingobacteriia</taxon>
        <taxon>Sphingobacteriales</taxon>
        <taxon>Sphingobacteriaceae</taxon>
        <taxon>Mucilaginibacter</taxon>
    </lineage>
</organism>
<comment type="caution">
    <text evidence="1">The sequence shown here is derived from an EMBL/GenBank/DDBJ whole genome shotgun (WGS) entry which is preliminary data.</text>
</comment>